<proteinExistence type="predicted"/>
<keyword evidence="3" id="KW-1185">Reference proteome</keyword>
<protein>
    <submittedName>
        <fullName evidence="2">Uncharacterized protein</fullName>
    </submittedName>
</protein>
<sequence length="488" mass="55334">MVSAPIASEDHAVEGELMHEQQVLITTAVRLEHLQTLLSFSPHNLGLPPFKMEHLPPAYCSAIDGPHIVKLSSSYSPLILMCSEICSNTRTHTLTETLMFTSVEYSALPTMTVSPPEMGSNMNNPISTSDQLQSLIASLSEKTINNLFLIPFIMLAVFIPKMIAFITLWFNSSTIIAFKLQCWKTTLERQAKIMEIKAIEYMKACQPQNAGPQALDGAEQQGNNPPDRAVCKALFSFAKGVDFSSAEAAGEAVTSLFSIFSIFNDAQEKTENIKAITEEATRFANLLCFHFQGKLDLDIDIQYVLHDYRNNIFSVSKQARDLMAMNEFKVKVHSANVSKKISLIKENLYKENTILQTTLNLRNAMVMHRLESKVDTILKLLTPRSDVSIQKPESQVDKILDHPNPEQQEGNKELKEELIKEQKKFCIGQLQRYIHVWCQALRHHHFCIKLSTPATHIQFLIPLAKKLIMGLRRKWLDRFSKFSKLREI</sequence>
<reference evidence="2 3" key="1">
    <citation type="submission" date="2014-06" db="EMBL/GenBank/DDBJ databases">
        <title>Evolutionary Origins and Diversification of the Mycorrhizal Mutualists.</title>
        <authorList>
            <consortium name="DOE Joint Genome Institute"/>
            <consortium name="Mycorrhizal Genomics Consortium"/>
            <person name="Kohler A."/>
            <person name="Kuo A."/>
            <person name="Nagy L.G."/>
            <person name="Floudas D."/>
            <person name="Copeland A."/>
            <person name="Barry K.W."/>
            <person name="Cichocki N."/>
            <person name="Veneault-Fourrey C."/>
            <person name="LaButti K."/>
            <person name="Lindquist E.A."/>
            <person name="Lipzen A."/>
            <person name="Lundell T."/>
            <person name="Morin E."/>
            <person name="Murat C."/>
            <person name="Riley R."/>
            <person name="Ohm R."/>
            <person name="Sun H."/>
            <person name="Tunlid A."/>
            <person name="Henrissat B."/>
            <person name="Grigoriev I.V."/>
            <person name="Hibbett D.S."/>
            <person name="Martin F."/>
        </authorList>
    </citation>
    <scope>NUCLEOTIDE SEQUENCE [LARGE SCALE GENOMIC DNA]</scope>
    <source>
        <strain evidence="2 3">SS14</strain>
    </source>
</reference>
<feature type="transmembrane region" description="Helical" evidence="1">
    <location>
        <begin position="147"/>
        <end position="170"/>
    </location>
</feature>
<keyword evidence="1" id="KW-0812">Transmembrane</keyword>
<evidence type="ECO:0000256" key="1">
    <source>
        <dbReference type="SAM" id="Phobius"/>
    </source>
</evidence>
<keyword evidence="1" id="KW-0472">Membrane</keyword>
<name>A0A0C9VKG1_SPHS4</name>
<dbReference type="HOGENOM" id="CLU_559181_0_0_1"/>
<organism evidence="2 3">
    <name type="scientific">Sphaerobolus stellatus (strain SS14)</name>
    <dbReference type="NCBI Taxonomy" id="990650"/>
    <lineage>
        <taxon>Eukaryota</taxon>
        <taxon>Fungi</taxon>
        <taxon>Dikarya</taxon>
        <taxon>Basidiomycota</taxon>
        <taxon>Agaricomycotina</taxon>
        <taxon>Agaricomycetes</taxon>
        <taxon>Phallomycetidae</taxon>
        <taxon>Geastrales</taxon>
        <taxon>Sphaerobolaceae</taxon>
        <taxon>Sphaerobolus</taxon>
    </lineage>
</organism>
<evidence type="ECO:0000313" key="2">
    <source>
        <dbReference type="EMBL" id="KIJ38235.1"/>
    </source>
</evidence>
<dbReference type="AlphaFoldDB" id="A0A0C9VKG1"/>
<dbReference type="Proteomes" id="UP000054279">
    <property type="component" value="Unassembled WGS sequence"/>
</dbReference>
<dbReference type="EMBL" id="KN837162">
    <property type="protein sequence ID" value="KIJ38235.1"/>
    <property type="molecule type" value="Genomic_DNA"/>
</dbReference>
<gene>
    <name evidence="2" type="ORF">M422DRAFT_259145</name>
</gene>
<evidence type="ECO:0000313" key="3">
    <source>
        <dbReference type="Proteomes" id="UP000054279"/>
    </source>
</evidence>
<keyword evidence="1" id="KW-1133">Transmembrane helix</keyword>
<accession>A0A0C9VKG1</accession>